<reference evidence="1 2" key="1">
    <citation type="submission" date="2015-09" db="EMBL/GenBank/DDBJ databases">
        <title>Complete genome sequence of Defluviimonas alba cai42t isolated from an oilfield in Xinjiang.</title>
        <authorList>
            <person name="Geng S."/>
            <person name="Pan X."/>
            <person name="Wu X."/>
        </authorList>
    </citation>
    <scope>NUCLEOTIDE SEQUENCE [LARGE SCALE GENOMIC DNA]</scope>
    <source>
        <strain evidence="2">cai42</strain>
    </source>
</reference>
<keyword evidence="2" id="KW-1185">Reference proteome</keyword>
<dbReference type="KEGG" id="daa:AKL17_1422"/>
<organism evidence="1 2">
    <name type="scientific">Frigidibacter mobilis</name>
    <dbReference type="NCBI Taxonomy" id="1335048"/>
    <lineage>
        <taxon>Bacteria</taxon>
        <taxon>Pseudomonadati</taxon>
        <taxon>Pseudomonadota</taxon>
        <taxon>Alphaproteobacteria</taxon>
        <taxon>Rhodobacterales</taxon>
        <taxon>Paracoccaceae</taxon>
        <taxon>Frigidibacter</taxon>
    </lineage>
</organism>
<dbReference type="AlphaFoldDB" id="A0A159Z185"/>
<dbReference type="Proteomes" id="UP000076128">
    <property type="component" value="Chromosome"/>
</dbReference>
<evidence type="ECO:0000313" key="2">
    <source>
        <dbReference type="Proteomes" id="UP000076128"/>
    </source>
</evidence>
<accession>A0A159Z185</accession>
<gene>
    <name evidence="1" type="ORF">AKL17_1422</name>
</gene>
<proteinExistence type="predicted"/>
<protein>
    <submittedName>
        <fullName evidence="1">Uncharacterized protein</fullName>
    </submittedName>
</protein>
<dbReference type="RefSeq" id="WP_066811814.1">
    <property type="nucleotide sequence ID" value="NZ_CP012661.1"/>
</dbReference>
<dbReference type="EMBL" id="CP012661">
    <property type="protein sequence ID" value="AMY68676.1"/>
    <property type="molecule type" value="Genomic_DNA"/>
</dbReference>
<dbReference type="Pfam" id="PF20083">
    <property type="entry name" value="DUF6477"/>
    <property type="match status" value="1"/>
</dbReference>
<sequence>MTGTPHTPAADAQSPAPHPLAALVTGLRRPALLIRAARAGLLEYNRSRDLKRLMRLPHPPAPEHALGALLAEEAVLEETRKAGDARYSVARHIEVLIAMMAEVRLLPRPAPRGA</sequence>
<dbReference type="STRING" id="1335048.AKL17_1422"/>
<evidence type="ECO:0000313" key="1">
    <source>
        <dbReference type="EMBL" id="AMY68676.1"/>
    </source>
</evidence>
<dbReference type="PATRIC" id="fig|1335048.3.peg.1480"/>
<dbReference type="InterPro" id="IPR045516">
    <property type="entry name" value="DUF6477"/>
</dbReference>
<name>A0A159Z185_9RHOB</name>